<dbReference type="GO" id="GO:0000160">
    <property type="term" value="P:phosphorelay signal transduction system"/>
    <property type="evidence" value="ECO:0007669"/>
    <property type="project" value="InterPro"/>
</dbReference>
<dbReference type="AlphaFoldDB" id="K0NHF7"/>
<protein>
    <recommendedName>
        <fullName evidence="1">diguanylate cyclase</fullName>
        <ecNumber evidence="1">2.7.7.65</ecNumber>
    </recommendedName>
</protein>
<proteinExistence type="predicted"/>
<sequence length="315" mass="35509">MGEQTLKLLVIDDDPADIELLRRNIADIPDMSVEFTSLSTSIKDQAVLSSQSADLVFIDYLLGSHTGIDVFQAMKEAGCCQPMIMLTGMGNEFIAVEAMKAGFADYIVKEAMEPSHLRRAITYALEKASLMQQLEEQRKQLEKLARIDDLTGLYNRRYFFERFTMEVSRAVRYGQPFSVLMIDLDHFKHVNDTYGHLFGDEVLARTGKNIQIHTRNTDISGRYGGEEFCIGLSSTGLAGAEEFAERMRQRIENEKFIAPDGQTVQVTCSIGIALVDEYDQNVSRSLDCADQALYEAKSLGRNRVVVWKAFNDLKK</sequence>
<dbReference type="PROSITE" id="PS50110">
    <property type="entry name" value="RESPONSE_REGULATORY"/>
    <property type="match status" value="1"/>
</dbReference>
<feature type="modified residue" description="4-aspartylphosphate" evidence="3">
    <location>
        <position position="59"/>
    </location>
</feature>
<dbReference type="InterPro" id="IPR029787">
    <property type="entry name" value="Nucleotide_cyclase"/>
</dbReference>
<dbReference type="FunFam" id="3.30.70.270:FF:000001">
    <property type="entry name" value="Diguanylate cyclase domain protein"/>
    <property type="match status" value="1"/>
</dbReference>
<dbReference type="SMART" id="SM00448">
    <property type="entry name" value="REC"/>
    <property type="match status" value="1"/>
</dbReference>
<keyword evidence="3" id="KW-0597">Phosphoprotein</keyword>
<dbReference type="SUPFAM" id="SSF52172">
    <property type="entry name" value="CheY-like"/>
    <property type="match status" value="1"/>
</dbReference>
<dbReference type="InterPro" id="IPR043128">
    <property type="entry name" value="Rev_trsase/Diguanyl_cyclase"/>
</dbReference>
<dbReference type="Proteomes" id="UP000007347">
    <property type="component" value="Chromosome"/>
</dbReference>
<feature type="domain" description="GGDEF" evidence="6">
    <location>
        <begin position="175"/>
        <end position="309"/>
    </location>
</feature>
<reference evidence="7 8" key="1">
    <citation type="journal article" date="2013" name="Environ. Microbiol.">
        <title>Complete genome, catabolic sub-proteomes and key-metabolites of Desulfobacula toluolica Tol2, a marine, aromatic compound-degrading, sulfate-reducing bacterium.</title>
        <authorList>
            <person name="Wohlbrand L."/>
            <person name="Jacob J.H."/>
            <person name="Kube M."/>
            <person name="Mussmann M."/>
            <person name="Jarling R."/>
            <person name="Beck A."/>
            <person name="Amann R."/>
            <person name="Wilkes H."/>
            <person name="Reinhardt R."/>
            <person name="Rabus R."/>
        </authorList>
    </citation>
    <scope>NUCLEOTIDE SEQUENCE [LARGE SCALE GENOMIC DNA]</scope>
    <source>
        <strain evidence="8">DSM 7467 / Tol2</strain>
    </source>
</reference>
<gene>
    <name evidence="7" type="ordered locus">TOL2_C11390</name>
</gene>
<dbReference type="InterPro" id="IPR000160">
    <property type="entry name" value="GGDEF_dom"/>
</dbReference>
<comment type="catalytic activity">
    <reaction evidence="2">
        <text>2 GTP = 3',3'-c-di-GMP + 2 diphosphate</text>
        <dbReference type="Rhea" id="RHEA:24898"/>
        <dbReference type="ChEBI" id="CHEBI:33019"/>
        <dbReference type="ChEBI" id="CHEBI:37565"/>
        <dbReference type="ChEBI" id="CHEBI:58805"/>
        <dbReference type="EC" id="2.7.7.65"/>
    </reaction>
</comment>
<dbReference type="SMART" id="SM00267">
    <property type="entry name" value="GGDEF"/>
    <property type="match status" value="1"/>
</dbReference>
<organism evidence="7 8">
    <name type="scientific">Desulfobacula toluolica (strain DSM 7467 / Tol2)</name>
    <dbReference type="NCBI Taxonomy" id="651182"/>
    <lineage>
        <taxon>Bacteria</taxon>
        <taxon>Pseudomonadati</taxon>
        <taxon>Thermodesulfobacteriota</taxon>
        <taxon>Desulfobacteria</taxon>
        <taxon>Desulfobacterales</taxon>
        <taxon>Desulfobacteraceae</taxon>
        <taxon>Desulfobacula</taxon>
    </lineage>
</organism>
<dbReference type="Gene3D" id="3.40.50.2300">
    <property type="match status" value="1"/>
</dbReference>
<dbReference type="PANTHER" id="PTHR45138">
    <property type="entry name" value="REGULATORY COMPONENTS OF SENSORY TRANSDUCTION SYSTEM"/>
    <property type="match status" value="1"/>
</dbReference>
<dbReference type="OrthoDB" id="9778432at2"/>
<keyword evidence="4" id="KW-0175">Coiled coil</keyword>
<evidence type="ECO:0000256" key="3">
    <source>
        <dbReference type="PROSITE-ProRule" id="PRU00169"/>
    </source>
</evidence>
<dbReference type="RefSeq" id="WP_014956650.1">
    <property type="nucleotide sequence ID" value="NC_018645.1"/>
</dbReference>
<evidence type="ECO:0000313" key="7">
    <source>
        <dbReference type="EMBL" id="CCK79303.1"/>
    </source>
</evidence>
<dbReference type="CDD" id="cd01949">
    <property type="entry name" value="GGDEF"/>
    <property type="match status" value="1"/>
</dbReference>
<feature type="domain" description="Response regulatory" evidence="5">
    <location>
        <begin position="7"/>
        <end position="124"/>
    </location>
</feature>
<dbReference type="STRING" id="651182.TOL2_C11390"/>
<dbReference type="GO" id="GO:0052621">
    <property type="term" value="F:diguanylate cyclase activity"/>
    <property type="evidence" value="ECO:0007669"/>
    <property type="project" value="UniProtKB-EC"/>
</dbReference>
<dbReference type="EMBL" id="FO203503">
    <property type="protein sequence ID" value="CCK79303.1"/>
    <property type="molecule type" value="Genomic_DNA"/>
</dbReference>
<dbReference type="Pfam" id="PF00990">
    <property type="entry name" value="GGDEF"/>
    <property type="match status" value="1"/>
</dbReference>
<dbReference type="PANTHER" id="PTHR45138:SF9">
    <property type="entry name" value="DIGUANYLATE CYCLASE DGCM-RELATED"/>
    <property type="match status" value="1"/>
</dbReference>
<evidence type="ECO:0000256" key="4">
    <source>
        <dbReference type="SAM" id="Coils"/>
    </source>
</evidence>
<dbReference type="SUPFAM" id="SSF55073">
    <property type="entry name" value="Nucleotide cyclase"/>
    <property type="match status" value="1"/>
</dbReference>
<evidence type="ECO:0000259" key="5">
    <source>
        <dbReference type="PROSITE" id="PS50110"/>
    </source>
</evidence>
<accession>K0NHF7</accession>
<dbReference type="InterPro" id="IPR001789">
    <property type="entry name" value="Sig_transdc_resp-reg_receiver"/>
</dbReference>
<name>K0NHF7_DESTT</name>
<evidence type="ECO:0000256" key="1">
    <source>
        <dbReference type="ARBA" id="ARBA00012528"/>
    </source>
</evidence>
<feature type="coiled-coil region" evidence="4">
    <location>
        <begin position="124"/>
        <end position="151"/>
    </location>
</feature>
<evidence type="ECO:0000313" key="8">
    <source>
        <dbReference type="Proteomes" id="UP000007347"/>
    </source>
</evidence>
<dbReference type="InterPro" id="IPR050469">
    <property type="entry name" value="Diguanylate_Cyclase"/>
</dbReference>
<dbReference type="HOGENOM" id="CLU_000445_11_28_7"/>
<evidence type="ECO:0000256" key="2">
    <source>
        <dbReference type="ARBA" id="ARBA00034247"/>
    </source>
</evidence>
<dbReference type="NCBIfam" id="TIGR00254">
    <property type="entry name" value="GGDEF"/>
    <property type="match status" value="1"/>
</dbReference>
<evidence type="ECO:0000259" key="6">
    <source>
        <dbReference type="PROSITE" id="PS50887"/>
    </source>
</evidence>
<dbReference type="KEGG" id="dto:TOL2_C11390"/>
<keyword evidence="8" id="KW-1185">Reference proteome</keyword>
<dbReference type="InterPro" id="IPR011006">
    <property type="entry name" value="CheY-like_superfamily"/>
</dbReference>
<dbReference type="Gene3D" id="3.30.70.270">
    <property type="match status" value="1"/>
</dbReference>
<dbReference type="CDD" id="cd00156">
    <property type="entry name" value="REC"/>
    <property type="match status" value="1"/>
</dbReference>
<dbReference type="EC" id="2.7.7.65" evidence="1"/>
<dbReference type="Pfam" id="PF00072">
    <property type="entry name" value="Response_reg"/>
    <property type="match status" value="1"/>
</dbReference>
<dbReference type="PROSITE" id="PS50887">
    <property type="entry name" value="GGDEF"/>
    <property type="match status" value="1"/>
</dbReference>